<protein>
    <recommendedName>
        <fullName evidence="2">VQ domain-containing protein</fullName>
    </recommendedName>
</protein>
<dbReference type="PANTHER" id="PTHR33143">
    <property type="entry name" value="F16F4.1 PROTEIN-RELATED"/>
    <property type="match status" value="1"/>
</dbReference>
<dbReference type="InterPro" id="IPR008889">
    <property type="entry name" value="VQ"/>
</dbReference>
<dbReference type="EMBL" id="JBCGBO010000002">
    <property type="protein sequence ID" value="KAK9223235.1"/>
    <property type="molecule type" value="Genomic_DNA"/>
</dbReference>
<proteinExistence type="predicted"/>
<dbReference type="AlphaFoldDB" id="A0AAP0MWG9"/>
<evidence type="ECO:0000259" key="2">
    <source>
        <dbReference type="Pfam" id="PF05678"/>
    </source>
</evidence>
<dbReference type="Pfam" id="PF05678">
    <property type="entry name" value="VQ"/>
    <property type="match status" value="1"/>
</dbReference>
<reference evidence="3 4" key="1">
    <citation type="submission" date="2024-05" db="EMBL/GenBank/DDBJ databases">
        <title>Haplotype-resolved chromosome-level genome assembly of Huyou (Citrus changshanensis).</title>
        <authorList>
            <person name="Miao C."/>
            <person name="Chen W."/>
            <person name="Wu Y."/>
            <person name="Wang L."/>
            <person name="Zhao S."/>
            <person name="Grierson D."/>
            <person name="Xu C."/>
            <person name="Chen K."/>
        </authorList>
    </citation>
    <scope>NUCLEOTIDE SEQUENCE [LARGE SCALE GENOMIC DNA]</scope>
    <source>
        <strain evidence="3">01-14</strain>
        <tissue evidence="3">Leaf</tissue>
    </source>
</reference>
<comment type="caution">
    <text evidence="3">The sequence shown here is derived from an EMBL/GenBank/DDBJ whole genome shotgun (WGS) entry which is preliminary data.</text>
</comment>
<keyword evidence="4" id="KW-1185">Reference proteome</keyword>
<accession>A0AAP0MWG9</accession>
<feature type="region of interest" description="Disordered" evidence="1">
    <location>
        <begin position="1"/>
        <end position="67"/>
    </location>
</feature>
<evidence type="ECO:0000313" key="4">
    <source>
        <dbReference type="Proteomes" id="UP001428341"/>
    </source>
</evidence>
<dbReference type="PANTHER" id="PTHR33143:SF63">
    <property type="entry name" value="F16F4.1 PROTEIN"/>
    <property type="match status" value="1"/>
</dbReference>
<dbReference type="Proteomes" id="UP001428341">
    <property type="component" value="Unassembled WGS sequence"/>
</dbReference>
<name>A0AAP0MWG9_9ROSI</name>
<evidence type="ECO:0000313" key="3">
    <source>
        <dbReference type="EMBL" id="KAK9223235.1"/>
    </source>
</evidence>
<feature type="domain" description="VQ" evidence="2">
    <location>
        <begin position="75"/>
        <end position="100"/>
    </location>
</feature>
<dbReference type="GO" id="GO:0005634">
    <property type="term" value="C:nucleus"/>
    <property type="evidence" value="ECO:0007669"/>
    <property type="project" value="TreeGrafter"/>
</dbReference>
<sequence length="221" mass="24531">MSPPKFHDDDFDHQRSVRNVREINGPRPSPLKINKDSHVIHKLPSSSSNSSLLVHNNKQEQEQDQQRRPVIIYAHSPKVIHTQPRDFMALVQKLTGSDGNHEAAPRTQKAQAVVLKKQKQMPCLDHDHHEEDSDHDQKLGGGAGDCGGVDSSRSTSPILKAPTNPFLADVPLFTPTASTDFFCSPKPMFRFPESLYGSPINSANNPISPSLFEFIKGLPEC</sequence>
<evidence type="ECO:0000256" key="1">
    <source>
        <dbReference type="SAM" id="MobiDB-lite"/>
    </source>
</evidence>
<feature type="compositionally biased region" description="Basic and acidic residues" evidence="1">
    <location>
        <begin position="1"/>
        <end position="21"/>
    </location>
</feature>
<feature type="compositionally biased region" description="Basic and acidic residues" evidence="1">
    <location>
        <begin position="57"/>
        <end position="67"/>
    </location>
</feature>
<organism evidence="3 4">
    <name type="scientific">Citrus x changshan-huyou</name>
    <dbReference type="NCBI Taxonomy" id="2935761"/>
    <lineage>
        <taxon>Eukaryota</taxon>
        <taxon>Viridiplantae</taxon>
        <taxon>Streptophyta</taxon>
        <taxon>Embryophyta</taxon>
        <taxon>Tracheophyta</taxon>
        <taxon>Spermatophyta</taxon>
        <taxon>Magnoliopsida</taxon>
        <taxon>eudicotyledons</taxon>
        <taxon>Gunneridae</taxon>
        <taxon>Pentapetalae</taxon>
        <taxon>rosids</taxon>
        <taxon>malvids</taxon>
        <taxon>Sapindales</taxon>
        <taxon>Rutaceae</taxon>
        <taxon>Aurantioideae</taxon>
        <taxon>Citrus</taxon>
    </lineage>
</organism>
<gene>
    <name evidence="3" type="ORF">WN944_011677</name>
</gene>
<dbReference type="InterPro" id="IPR039607">
    <property type="entry name" value="VQ_8/17/18/20/21/25"/>
</dbReference>